<keyword evidence="2" id="KW-0812">Transmembrane</keyword>
<feature type="transmembrane region" description="Helical" evidence="2">
    <location>
        <begin position="65"/>
        <end position="83"/>
    </location>
</feature>
<comment type="caution">
    <text evidence="3">The sequence shown here is derived from an EMBL/GenBank/DDBJ whole genome shotgun (WGS) entry which is preliminary data.</text>
</comment>
<dbReference type="RefSeq" id="WP_241730751.1">
    <property type="nucleotide sequence ID" value="NZ_BAAAQG010000003.1"/>
</dbReference>
<accession>A0ABN2I587</accession>
<feature type="region of interest" description="Disordered" evidence="1">
    <location>
        <begin position="1"/>
        <end position="21"/>
    </location>
</feature>
<protein>
    <recommendedName>
        <fullName evidence="5">Integral membrane protein</fullName>
    </recommendedName>
</protein>
<sequence length="164" mass="17380">MSDHASDPASDPTARGRALDGGLDSALDPADAPEPDHKRAGILIHAFVAVAAFALLGMFTDTWQMVFIAVPLFAVIMMLLGSLHSDGSWERVSTIAIVAYCSGLGVLVLWSILTASGDAVLWGLPMSMGVIFYLLWPYTAVGAGLLYALVFDRTIDEKRLAAAA</sequence>
<feature type="transmembrane region" description="Helical" evidence="2">
    <location>
        <begin position="119"/>
        <end position="150"/>
    </location>
</feature>
<organism evidence="3 4">
    <name type="scientific">Dietzia cercidiphylli</name>
    <dbReference type="NCBI Taxonomy" id="498199"/>
    <lineage>
        <taxon>Bacteria</taxon>
        <taxon>Bacillati</taxon>
        <taxon>Actinomycetota</taxon>
        <taxon>Actinomycetes</taxon>
        <taxon>Mycobacteriales</taxon>
        <taxon>Dietziaceae</taxon>
        <taxon>Dietzia</taxon>
    </lineage>
</organism>
<evidence type="ECO:0000256" key="1">
    <source>
        <dbReference type="SAM" id="MobiDB-lite"/>
    </source>
</evidence>
<reference evidence="3 4" key="1">
    <citation type="journal article" date="2019" name="Int. J. Syst. Evol. Microbiol.">
        <title>The Global Catalogue of Microorganisms (GCM) 10K type strain sequencing project: providing services to taxonomists for standard genome sequencing and annotation.</title>
        <authorList>
            <consortium name="The Broad Institute Genomics Platform"/>
            <consortium name="The Broad Institute Genome Sequencing Center for Infectious Disease"/>
            <person name="Wu L."/>
            <person name="Ma J."/>
        </authorList>
    </citation>
    <scope>NUCLEOTIDE SEQUENCE [LARGE SCALE GENOMIC DNA]</scope>
    <source>
        <strain evidence="3 4">JCM 16002</strain>
    </source>
</reference>
<evidence type="ECO:0008006" key="5">
    <source>
        <dbReference type="Google" id="ProtNLM"/>
    </source>
</evidence>
<proteinExistence type="predicted"/>
<evidence type="ECO:0000313" key="3">
    <source>
        <dbReference type="EMBL" id="GAA1698869.1"/>
    </source>
</evidence>
<keyword evidence="4" id="KW-1185">Reference proteome</keyword>
<evidence type="ECO:0000256" key="2">
    <source>
        <dbReference type="SAM" id="Phobius"/>
    </source>
</evidence>
<dbReference type="Proteomes" id="UP001500383">
    <property type="component" value="Unassembled WGS sequence"/>
</dbReference>
<evidence type="ECO:0000313" key="4">
    <source>
        <dbReference type="Proteomes" id="UP001500383"/>
    </source>
</evidence>
<gene>
    <name evidence="3" type="ORF">GCM10009831_03790</name>
</gene>
<name>A0ABN2I587_9ACTN</name>
<feature type="transmembrane region" description="Helical" evidence="2">
    <location>
        <begin position="95"/>
        <end position="113"/>
    </location>
</feature>
<dbReference type="EMBL" id="BAAAQG010000003">
    <property type="protein sequence ID" value="GAA1698869.1"/>
    <property type="molecule type" value="Genomic_DNA"/>
</dbReference>
<keyword evidence="2" id="KW-1133">Transmembrane helix</keyword>
<feature type="transmembrane region" description="Helical" evidence="2">
    <location>
        <begin position="40"/>
        <end position="59"/>
    </location>
</feature>
<keyword evidence="2" id="KW-0472">Membrane</keyword>